<comment type="caution">
    <text evidence="2">The sequence shown here is derived from an EMBL/GenBank/DDBJ whole genome shotgun (WGS) entry which is preliminary data.</text>
</comment>
<name>A0ABD4TCB8_9EURY</name>
<evidence type="ECO:0000256" key="1">
    <source>
        <dbReference type="SAM" id="Phobius"/>
    </source>
</evidence>
<dbReference type="AlphaFoldDB" id="A0ABD4TCB8"/>
<keyword evidence="3" id="KW-1185">Reference proteome</keyword>
<organism evidence="2 3">
    <name type="scientific">Methanoculleus oceani</name>
    <dbReference type="NCBI Taxonomy" id="2184756"/>
    <lineage>
        <taxon>Archaea</taxon>
        <taxon>Methanobacteriati</taxon>
        <taxon>Methanobacteriota</taxon>
        <taxon>Stenosarchaea group</taxon>
        <taxon>Methanomicrobia</taxon>
        <taxon>Methanomicrobiales</taxon>
        <taxon>Methanomicrobiaceae</taxon>
        <taxon>Methanoculleus</taxon>
    </lineage>
</organism>
<proteinExistence type="predicted"/>
<dbReference type="PANTHER" id="PTHR42754:SF1">
    <property type="entry name" value="LIPOPROTEIN"/>
    <property type="match status" value="1"/>
</dbReference>
<reference evidence="2 3" key="1">
    <citation type="submission" date="2018-05" db="EMBL/GenBank/DDBJ databases">
        <title>Isolation and characterization of genus Methanoculleus species and their viruses from deep sea marine sediment offshore southwestern Taiwan.</title>
        <authorList>
            <person name="Wei W.-H."/>
            <person name="Chen W.-C."/>
            <person name="Lai M.-C."/>
            <person name="Chen S.-C."/>
        </authorList>
    </citation>
    <scope>NUCLEOTIDE SEQUENCE [LARGE SCALE GENOMIC DNA]</scope>
    <source>
        <strain evidence="2 3">CWC-02</strain>
    </source>
</reference>
<gene>
    <name evidence="2" type="ORF">DIC75_04770</name>
</gene>
<accession>A0ABD4TCB8</accession>
<dbReference type="InterPro" id="IPR011047">
    <property type="entry name" value="Quinoprotein_ADH-like_sf"/>
</dbReference>
<dbReference type="SUPFAM" id="SSF50998">
    <property type="entry name" value="Quinoprotein alcohol dehydrogenase-like"/>
    <property type="match status" value="1"/>
</dbReference>
<sequence length="404" mass="42050">MTKSYRGFWQPGMILAALLIAVVLPAGIASASETAPAVAWNATFSPENNSKFDAVAPTADGGYITLGSTLTEVYGGREDLLLLKTDGQGNEVWTQRFTGIAPASVAETSDGGCIAGAYNVSTAGPEQNLTYQGTSFLIRTDTAGEEEWRQALPGMKVSSVAETADAGYVAIGWLWNPPGSTDETTAVIVKTDGNGTPVWNRTFPGTAANAGTATADGGYIIGGTKSPFTYDRGDAFLIRLDVDGNTLWHKNYQVPVIFDVEETGDGGFVYSGNYWYGLVDAEGDEVWLKNMEGMTGYAVALQPAGGYLIAGTDLGKGEGFALGTDADGTIKWSTTFPAAAVYAAESAPGGYILAGIRFLSPNTSAAWLANLEETANPTQAAPGFGAIGAGAALLLLLAGRKRRG</sequence>
<keyword evidence="1" id="KW-1133">Transmembrane helix</keyword>
<keyword evidence="1" id="KW-0812">Transmembrane</keyword>
<evidence type="ECO:0000313" key="3">
    <source>
        <dbReference type="Proteomes" id="UP001523230"/>
    </source>
</evidence>
<evidence type="ECO:0000313" key="2">
    <source>
        <dbReference type="EMBL" id="MCM2465631.1"/>
    </source>
</evidence>
<dbReference type="Proteomes" id="UP001523230">
    <property type="component" value="Unassembled WGS sequence"/>
</dbReference>
<protein>
    <submittedName>
        <fullName evidence="2">Uncharacterized protein</fullName>
    </submittedName>
</protein>
<feature type="transmembrane region" description="Helical" evidence="1">
    <location>
        <begin position="380"/>
        <end position="398"/>
    </location>
</feature>
<dbReference type="EMBL" id="QFDM01000001">
    <property type="protein sequence ID" value="MCM2465631.1"/>
    <property type="molecule type" value="Genomic_DNA"/>
</dbReference>
<dbReference type="PANTHER" id="PTHR42754">
    <property type="entry name" value="ENDOGLUCANASE"/>
    <property type="match status" value="1"/>
</dbReference>
<keyword evidence="1" id="KW-0472">Membrane</keyword>